<dbReference type="PROSITE" id="PS50011">
    <property type="entry name" value="PROTEIN_KINASE_DOM"/>
    <property type="match status" value="1"/>
</dbReference>
<keyword evidence="4 7" id="KW-0547">Nucleotide-binding</keyword>
<dbReference type="RefSeq" id="WP_149111358.1">
    <property type="nucleotide sequence ID" value="NZ_CP042425.1"/>
</dbReference>
<dbReference type="PANTHER" id="PTHR43289">
    <property type="entry name" value="MITOGEN-ACTIVATED PROTEIN KINASE KINASE KINASE 20-RELATED"/>
    <property type="match status" value="1"/>
</dbReference>
<dbReference type="Gene3D" id="3.30.200.20">
    <property type="entry name" value="Phosphorylase Kinase, domain 1"/>
    <property type="match status" value="1"/>
</dbReference>
<dbReference type="InterPro" id="IPR042095">
    <property type="entry name" value="SUMF_sf"/>
</dbReference>
<keyword evidence="8" id="KW-1133">Transmembrane helix</keyword>
<name>A0A5C1AHQ6_9BACT</name>
<dbReference type="Pfam" id="PF03781">
    <property type="entry name" value="FGE-sulfatase"/>
    <property type="match status" value="1"/>
</dbReference>
<evidence type="ECO:0000256" key="6">
    <source>
        <dbReference type="ARBA" id="ARBA00022840"/>
    </source>
</evidence>
<evidence type="ECO:0000313" key="11">
    <source>
        <dbReference type="Proteomes" id="UP000324974"/>
    </source>
</evidence>
<evidence type="ECO:0000259" key="9">
    <source>
        <dbReference type="PROSITE" id="PS50011"/>
    </source>
</evidence>
<dbReference type="GO" id="GO:0004674">
    <property type="term" value="F:protein serine/threonine kinase activity"/>
    <property type="evidence" value="ECO:0007669"/>
    <property type="project" value="UniProtKB-KW"/>
</dbReference>
<dbReference type="Gene3D" id="3.80.10.10">
    <property type="entry name" value="Ribonuclease Inhibitor"/>
    <property type="match status" value="3"/>
</dbReference>
<evidence type="ECO:0000313" key="10">
    <source>
        <dbReference type="EMBL" id="QEL16664.1"/>
    </source>
</evidence>
<evidence type="ECO:0000256" key="7">
    <source>
        <dbReference type="PROSITE-ProRule" id="PRU10141"/>
    </source>
</evidence>
<dbReference type="EC" id="2.7.11.1" evidence="1"/>
<dbReference type="AlphaFoldDB" id="A0A5C1AHQ6"/>
<evidence type="ECO:0000256" key="1">
    <source>
        <dbReference type="ARBA" id="ARBA00012513"/>
    </source>
</evidence>
<dbReference type="InterPro" id="IPR057207">
    <property type="entry name" value="FBXL15_LRR"/>
</dbReference>
<dbReference type="InterPro" id="IPR017441">
    <property type="entry name" value="Protein_kinase_ATP_BS"/>
</dbReference>
<feature type="domain" description="Protein kinase" evidence="9">
    <location>
        <begin position="97"/>
        <end position="355"/>
    </location>
</feature>
<evidence type="ECO:0000256" key="3">
    <source>
        <dbReference type="ARBA" id="ARBA00022679"/>
    </source>
</evidence>
<reference evidence="11" key="1">
    <citation type="submission" date="2019-08" db="EMBL/GenBank/DDBJ databases">
        <title>Limnoglobus roseus gen. nov., sp. nov., a novel freshwater planctomycete with a giant genome from the family Gemmataceae.</title>
        <authorList>
            <person name="Kulichevskaya I.S."/>
            <person name="Naumoff D.G."/>
            <person name="Miroshnikov K."/>
            <person name="Ivanova A."/>
            <person name="Philippov D.A."/>
            <person name="Hakobyan A."/>
            <person name="Rijpstra I.C."/>
            <person name="Sinninghe Damste J.S."/>
            <person name="Liesack W."/>
            <person name="Dedysh S.N."/>
        </authorList>
    </citation>
    <scope>NUCLEOTIDE SEQUENCE [LARGE SCALE GENOMIC DNA]</scope>
    <source>
        <strain evidence="11">PX52</strain>
    </source>
</reference>
<keyword evidence="8" id="KW-0812">Transmembrane</keyword>
<protein>
    <recommendedName>
        <fullName evidence="1">non-specific serine/threonine protein kinase</fullName>
        <ecNumber evidence="1">2.7.11.1</ecNumber>
    </recommendedName>
</protein>
<evidence type="ECO:0000256" key="4">
    <source>
        <dbReference type="ARBA" id="ARBA00022741"/>
    </source>
</evidence>
<dbReference type="InterPro" id="IPR011009">
    <property type="entry name" value="Kinase-like_dom_sf"/>
</dbReference>
<dbReference type="Pfam" id="PF25372">
    <property type="entry name" value="DUF7885"/>
    <property type="match status" value="1"/>
</dbReference>
<dbReference type="InterPro" id="IPR016187">
    <property type="entry name" value="CTDL_fold"/>
</dbReference>
<sequence>MNERTVFLAALEITDPAERSAYLDQACADDANLRRQVDALLAADARSGEFLDVPALRQLTDNPDVTRTAEMKSDSKIDLGYLTPSAKPGSLGTLAHYEVMQVLGQGGFGTVLRAFDEKLHRMVAIKVLGRQFAATSPPRKRFLREARAVAAIKNENVVQVYSVEEQPLPYIVMEFVDGTTLQDKMDDVGPIEIPEVLDIGRQIAAGLAAAHALGLIHRDIKPANILLEKGVVQKVKITDFGLARTADDASLTQSGTITGTPLYMSPEQAKGTKIDSRADLFSLGSVLYALACGHPPFRAPTTMAVLRRVAEDTPRPLQEIIPETPDWFVAIVDKLLSKDPADRFQTAQDVADILAERESQVKRQGTVRDVARVTDAKSRGRKISSGKMVAYLGAAAACLLVGLVAILAGRFPRNLERIPNDNSVAAVQPTRPTVQSAESLPATFKNSIGMEFVRVPKGAGWLGGGGRQPGETKVVIEQDFYLGKYEVTQEEWEAVTGLNPSNFVRNGAGDDRLKGIADADLKRFPVDYVSWDDCQVFIARLNKNERETGWVYRLPKGEEWEYACRGGPVDKFESAFDFYFAKSTNTLLPEQANFRHDKGLERTCRVGSYEPNALGLHDMHGNVWEWCEDTRVGADGASHRLTRGGGWHYFSVTCRAAYRDTYPPSGRDWGTGLRLARVPVGPAGAGTATTGPDRKAAEYVLSIGGEVRLHGVALEIQALADLPPGPFELAAVMLRGNKQVTDAGLAVCSECKNLTHLDLVETKITDGGLAHFAGNKNLVVLNLAHTAVSDEGLAHFQGNTNLTELWLGVMPKVTDRGMAYFKDCKKLTKLWLGGNSLTDKGVAHFKGCKNLLDLSVMNTSVTDQGLLNFQDCKNLKVLWLGGVKLTGTGLASFKDCHDLTDVFLDNTNFSNSWLTHLVNSKNLSTLSLTKTTASDNGLPLLKEFKHLKLLYLKETEITAAGIDGLKKALPECRIEWNNGVIEPAATKVP</sequence>
<dbReference type="FunFam" id="1.10.510.10:FF:000021">
    <property type="entry name" value="Serine/threonine protein kinase"/>
    <property type="match status" value="1"/>
</dbReference>
<dbReference type="SUPFAM" id="SSF56436">
    <property type="entry name" value="C-type lectin-like"/>
    <property type="match status" value="1"/>
</dbReference>
<evidence type="ECO:0000256" key="5">
    <source>
        <dbReference type="ARBA" id="ARBA00022777"/>
    </source>
</evidence>
<dbReference type="EMBL" id="CP042425">
    <property type="protein sequence ID" value="QEL16664.1"/>
    <property type="molecule type" value="Genomic_DNA"/>
</dbReference>
<dbReference type="SMART" id="SM00368">
    <property type="entry name" value="LRR_RI"/>
    <property type="match status" value="3"/>
</dbReference>
<dbReference type="InterPro" id="IPR032675">
    <property type="entry name" value="LRR_dom_sf"/>
</dbReference>
<feature type="transmembrane region" description="Helical" evidence="8">
    <location>
        <begin position="388"/>
        <end position="409"/>
    </location>
</feature>
<dbReference type="CDD" id="cd14014">
    <property type="entry name" value="STKc_PknB_like"/>
    <property type="match status" value="1"/>
</dbReference>
<dbReference type="Proteomes" id="UP000324974">
    <property type="component" value="Chromosome"/>
</dbReference>
<keyword evidence="6 7" id="KW-0067">ATP-binding</keyword>
<dbReference type="PROSITE" id="PS00108">
    <property type="entry name" value="PROTEIN_KINASE_ST"/>
    <property type="match status" value="1"/>
</dbReference>
<dbReference type="PROSITE" id="PS00107">
    <property type="entry name" value="PROTEIN_KINASE_ATP"/>
    <property type="match status" value="1"/>
</dbReference>
<dbReference type="InterPro" id="IPR000719">
    <property type="entry name" value="Prot_kinase_dom"/>
</dbReference>
<dbReference type="KEGG" id="lrs:PX52LOC_03625"/>
<evidence type="ECO:0000256" key="8">
    <source>
        <dbReference type="SAM" id="Phobius"/>
    </source>
</evidence>
<dbReference type="InterPro" id="IPR005532">
    <property type="entry name" value="SUMF_dom"/>
</dbReference>
<proteinExistence type="predicted"/>
<dbReference type="SUPFAM" id="SSF56112">
    <property type="entry name" value="Protein kinase-like (PK-like)"/>
    <property type="match status" value="1"/>
</dbReference>
<keyword evidence="5 10" id="KW-0418">Kinase</keyword>
<keyword evidence="3" id="KW-0808">Transferase</keyword>
<dbReference type="GO" id="GO:0005524">
    <property type="term" value="F:ATP binding"/>
    <property type="evidence" value="ECO:0007669"/>
    <property type="project" value="UniProtKB-UniRule"/>
</dbReference>
<dbReference type="Pfam" id="PF00069">
    <property type="entry name" value="Pkinase"/>
    <property type="match status" value="1"/>
</dbReference>
<feature type="binding site" evidence="7">
    <location>
        <position position="126"/>
    </location>
    <ligand>
        <name>ATP</name>
        <dbReference type="ChEBI" id="CHEBI:30616"/>
    </ligand>
</feature>
<dbReference type="InterPro" id="IPR008271">
    <property type="entry name" value="Ser/Thr_kinase_AS"/>
</dbReference>
<keyword evidence="11" id="KW-1185">Reference proteome</keyword>
<dbReference type="PANTHER" id="PTHR43289:SF6">
    <property type="entry name" value="SERINE_THREONINE-PROTEIN KINASE NEKL-3"/>
    <property type="match status" value="1"/>
</dbReference>
<accession>A0A5C1AHQ6</accession>
<organism evidence="10 11">
    <name type="scientific">Limnoglobus roseus</name>
    <dbReference type="NCBI Taxonomy" id="2598579"/>
    <lineage>
        <taxon>Bacteria</taxon>
        <taxon>Pseudomonadati</taxon>
        <taxon>Planctomycetota</taxon>
        <taxon>Planctomycetia</taxon>
        <taxon>Gemmatales</taxon>
        <taxon>Gemmataceae</taxon>
        <taxon>Limnoglobus</taxon>
    </lineage>
</organism>
<dbReference type="Gene3D" id="1.10.510.10">
    <property type="entry name" value="Transferase(Phosphotransferase) domain 1"/>
    <property type="match status" value="1"/>
</dbReference>
<keyword evidence="8" id="KW-0472">Membrane</keyword>
<gene>
    <name evidence="10" type="ORF">PX52LOC_03625</name>
</gene>
<dbReference type="OrthoDB" id="221884at2"/>
<evidence type="ECO:0000256" key="2">
    <source>
        <dbReference type="ARBA" id="ARBA00022527"/>
    </source>
</evidence>
<dbReference type="SUPFAM" id="SSF52047">
    <property type="entry name" value="RNI-like"/>
    <property type="match status" value="1"/>
</dbReference>
<dbReference type="SMART" id="SM00220">
    <property type="entry name" value="S_TKc"/>
    <property type="match status" value="1"/>
</dbReference>
<dbReference type="Gene3D" id="3.90.1580.10">
    <property type="entry name" value="paralog of FGE (formylglycine-generating enzyme)"/>
    <property type="match status" value="1"/>
</dbReference>
<keyword evidence="2" id="KW-0723">Serine/threonine-protein kinase</keyword>